<keyword evidence="2" id="KW-1133">Transmembrane helix</keyword>
<feature type="transmembrane region" description="Helical" evidence="2">
    <location>
        <begin position="6"/>
        <end position="24"/>
    </location>
</feature>
<keyword evidence="1" id="KW-0175">Coiled coil</keyword>
<keyword evidence="2" id="KW-0472">Membrane</keyword>
<gene>
    <name evidence="3" type="ORF">SAMN05877842_103327</name>
</gene>
<organism evidence="3 4">
    <name type="scientific">Ureibacillus acetophenoni</name>
    <dbReference type="NCBI Taxonomy" id="614649"/>
    <lineage>
        <taxon>Bacteria</taxon>
        <taxon>Bacillati</taxon>
        <taxon>Bacillota</taxon>
        <taxon>Bacilli</taxon>
        <taxon>Bacillales</taxon>
        <taxon>Caryophanaceae</taxon>
        <taxon>Ureibacillus</taxon>
    </lineage>
</organism>
<dbReference type="AlphaFoldDB" id="A0A285U7B3"/>
<dbReference type="RefSeq" id="WP_212613419.1">
    <property type="nucleotide sequence ID" value="NZ_OBQC01000003.1"/>
</dbReference>
<dbReference type="EMBL" id="OBQC01000003">
    <property type="protein sequence ID" value="SOC37719.1"/>
    <property type="molecule type" value="Genomic_DNA"/>
</dbReference>
<evidence type="ECO:0000313" key="4">
    <source>
        <dbReference type="Proteomes" id="UP000219252"/>
    </source>
</evidence>
<evidence type="ECO:0000256" key="2">
    <source>
        <dbReference type="SAM" id="Phobius"/>
    </source>
</evidence>
<dbReference type="Proteomes" id="UP000219252">
    <property type="component" value="Unassembled WGS sequence"/>
</dbReference>
<accession>A0A285U7B3</accession>
<keyword evidence="2" id="KW-0812">Transmembrane</keyword>
<feature type="coiled-coil region" evidence="1">
    <location>
        <begin position="28"/>
        <end position="69"/>
    </location>
</feature>
<reference evidence="4" key="1">
    <citation type="submission" date="2017-08" db="EMBL/GenBank/DDBJ databases">
        <authorList>
            <person name="Varghese N."/>
            <person name="Submissions S."/>
        </authorList>
    </citation>
    <scope>NUCLEOTIDE SEQUENCE [LARGE SCALE GENOMIC DNA]</scope>
    <source>
        <strain evidence="4">JC23</strain>
    </source>
</reference>
<sequence length="85" mass="10132">MEPFIFVWGILLICASIPITAIVTHHFRKQSRLKLEALKYEIELEKQRKESYVIESEKLRLEIEQTRQQLALDQPFARTHNLPKE</sequence>
<keyword evidence="4" id="KW-1185">Reference proteome</keyword>
<proteinExistence type="predicted"/>
<protein>
    <submittedName>
        <fullName evidence="3">Uncharacterized protein</fullName>
    </submittedName>
</protein>
<evidence type="ECO:0000256" key="1">
    <source>
        <dbReference type="SAM" id="Coils"/>
    </source>
</evidence>
<evidence type="ECO:0000313" key="3">
    <source>
        <dbReference type="EMBL" id="SOC37719.1"/>
    </source>
</evidence>
<name>A0A285U7B3_9BACL</name>